<dbReference type="AlphaFoldDB" id="A0A9X2BL78"/>
<sequence length="68" mass="7675">MNTQVPISIIRLPEVIHLTGLSRPTIYRRIAEGKFPNRVLLGERAIGFKLHEVIAWIENLEVKQNGGA</sequence>
<name>A0A9X2BL78_9VIBR</name>
<dbReference type="Gene3D" id="1.10.238.160">
    <property type="match status" value="1"/>
</dbReference>
<dbReference type="Pfam" id="PF05930">
    <property type="entry name" value="Phage_AlpA"/>
    <property type="match status" value="1"/>
</dbReference>
<dbReference type="InterPro" id="IPR010260">
    <property type="entry name" value="AlpA"/>
</dbReference>
<dbReference type="PANTHER" id="PTHR36154:SF1">
    <property type="entry name" value="DNA-BINDING TRANSCRIPTIONAL ACTIVATOR ALPA"/>
    <property type="match status" value="1"/>
</dbReference>
<keyword evidence="2" id="KW-1185">Reference proteome</keyword>
<dbReference type="Proteomes" id="UP001139559">
    <property type="component" value="Unassembled WGS sequence"/>
</dbReference>
<dbReference type="InterPro" id="IPR052931">
    <property type="entry name" value="Prophage_regulatory_activator"/>
</dbReference>
<dbReference type="RefSeq" id="WP_248010440.1">
    <property type="nucleotide sequence ID" value="NZ_JAJHVV010000014.1"/>
</dbReference>
<dbReference type="PANTHER" id="PTHR36154">
    <property type="entry name" value="DNA-BINDING TRANSCRIPTIONAL ACTIVATOR ALPA"/>
    <property type="match status" value="1"/>
</dbReference>
<evidence type="ECO:0000313" key="2">
    <source>
        <dbReference type="Proteomes" id="UP001139559"/>
    </source>
</evidence>
<gene>
    <name evidence="1" type="ORF">KP803_19070</name>
</gene>
<reference evidence="1" key="1">
    <citation type="submission" date="2021-11" db="EMBL/GenBank/DDBJ databases">
        <title>Vibrio ZSDE26 sp. nov. and Vibrio ZSDZ34 sp. nov., isolated from coastal seawater in Qingdao.</title>
        <authorList>
            <person name="Zhang P."/>
        </authorList>
    </citation>
    <scope>NUCLEOTIDE SEQUENCE</scope>
    <source>
        <strain evidence="1">ZSDE26</strain>
    </source>
</reference>
<comment type="caution">
    <text evidence="1">The sequence shown here is derived from an EMBL/GenBank/DDBJ whole genome shotgun (WGS) entry which is preliminary data.</text>
</comment>
<dbReference type="EMBL" id="JAJHVV010000014">
    <property type="protein sequence ID" value="MCK6265372.1"/>
    <property type="molecule type" value="Genomic_DNA"/>
</dbReference>
<evidence type="ECO:0000313" key="1">
    <source>
        <dbReference type="EMBL" id="MCK6265372.1"/>
    </source>
</evidence>
<organism evidence="1 2">
    <name type="scientific">Vibrio amylolyticus</name>
    <dbReference type="NCBI Taxonomy" id="2847292"/>
    <lineage>
        <taxon>Bacteria</taxon>
        <taxon>Pseudomonadati</taxon>
        <taxon>Pseudomonadota</taxon>
        <taxon>Gammaproteobacteria</taxon>
        <taxon>Vibrionales</taxon>
        <taxon>Vibrionaceae</taxon>
        <taxon>Vibrio</taxon>
    </lineage>
</organism>
<proteinExistence type="predicted"/>
<protein>
    <submittedName>
        <fullName evidence="1">AlpA family transcriptional regulator</fullName>
    </submittedName>
</protein>
<accession>A0A9X2BL78</accession>